<dbReference type="InterPro" id="IPR035979">
    <property type="entry name" value="RBD_domain_sf"/>
</dbReference>
<feature type="compositionally biased region" description="Basic and acidic residues" evidence="5">
    <location>
        <begin position="23"/>
        <end position="48"/>
    </location>
</feature>
<feature type="compositionally biased region" description="Basic and acidic residues" evidence="5">
    <location>
        <begin position="292"/>
        <end position="308"/>
    </location>
</feature>
<feature type="domain" description="RRM" evidence="6">
    <location>
        <begin position="402"/>
        <end position="485"/>
    </location>
</feature>
<dbReference type="PANTHER" id="PTHR23139">
    <property type="entry name" value="RNA-BINDING PROTEIN"/>
    <property type="match status" value="1"/>
</dbReference>
<evidence type="ECO:0000313" key="7">
    <source>
        <dbReference type="EMBL" id="KAH7404545.1"/>
    </source>
</evidence>
<evidence type="ECO:0000259" key="6">
    <source>
        <dbReference type="PROSITE" id="PS50102"/>
    </source>
</evidence>
<feature type="domain" description="RRM" evidence="6">
    <location>
        <begin position="512"/>
        <end position="590"/>
    </location>
</feature>
<evidence type="ECO:0000256" key="3">
    <source>
        <dbReference type="ARBA" id="ARBA00023187"/>
    </source>
</evidence>
<evidence type="ECO:0000256" key="4">
    <source>
        <dbReference type="PROSITE-ProRule" id="PRU00176"/>
    </source>
</evidence>
<keyword evidence="8" id="KW-1185">Reference proteome</keyword>
<evidence type="ECO:0000256" key="1">
    <source>
        <dbReference type="ARBA" id="ARBA00022664"/>
    </source>
</evidence>
<feature type="region of interest" description="Disordered" evidence="5">
    <location>
        <begin position="23"/>
        <end position="80"/>
    </location>
</feature>
<feature type="compositionally biased region" description="Basic residues" evidence="5">
    <location>
        <begin position="123"/>
        <end position="145"/>
    </location>
</feature>
<evidence type="ECO:0000256" key="5">
    <source>
        <dbReference type="SAM" id="MobiDB-lite"/>
    </source>
</evidence>
<evidence type="ECO:0000256" key="2">
    <source>
        <dbReference type="ARBA" id="ARBA00022884"/>
    </source>
</evidence>
<sequence>MSSEEASCARTRTWNWDSKRLDRYVSKSSSSEEKMSFDLENSEKRDVSSDSGSGSELLERGFVDLGDDPTGLNVSESSKNIKGYVFADNSKLSGDIEYEKMHIAYTQPEVTAGSPPDDFTQKTVKHKDERKKKGKDNEKHSKRKDKSKDNHSTRESKRRKEDADDKKSHSRQKKSEKSHKWEREDSDTHTREKHRAKDDEKREKLRDDEKKDKHRDDEQKEKHRDDDYLEHDSFRPNKLLQSRSNYHKGGKDREKDVKRTRLDIEQRSNRTRSRSRSPPKASKAGRSPSPQYKEDNRGWSSREKEGGSRYRRSGLGGYSPRRRRSDAAVRTPSPPARSPERKKTRAWDLPPVGMDSGVAAAMVAVHQVAAQQAAALASVSSLAMMNPALATVSLTQSTRNLRRLYIGNVPASVSEGELLEFINSAMVSANAIHLHRTQPCINCMVNVEKSYAFAEFLTPEDATAGLALDGITLHGTTLKIRRPRDYVPPPNGGMDITPVVGMVSSIVRDSPHKVFVGGICKTLTAEMLKEIVTAFGQLKAYHWQIAVNGSRIEAYAFLEYLDPSVTLKACAGLNGLRLGSSVITVVQATPNACIESDGKQPPFYGVPEHAKTLLQAPTCILELQNVVTKEEALSMSEADFIEIEEDVRIECGRFGTVKSTHIVKTQMTSDNDSQKTLGEVEAAGKFSLQIQQEYRTEGDTKNANDVANVDSEYFQFCGESKQTEDIEMGCTSDVLVQEGKVQKVQPPGGDATEPSAQHGNEVKQMQITIEPTAGAMNEYMQSQMEMVGVALGDRNQAHAIQDSGSCEHVKIGLSAIHRDIYEPLVEKNDTLHAISESIQVVTDGLKLPNDLDISQAASDAVNNINLGMGDSDIGKVFVEFTREECACQAAHALHGRLYANRPVIAGYYPLNMYQKKFKKALEPSTHEERQILALAAHKRLNSLIPEKD</sequence>
<keyword evidence="1" id="KW-0507">mRNA processing</keyword>
<reference evidence="7" key="1">
    <citation type="submission" date="2021-08" db="EMBL/GenBank/DDBJ databases">
        <title>WGS assembly of Ceratopteris richardii.</title>
        <authorList>
            <person name="Marchant D.B."/>
            <person name="Chen G."/>
            <person name="Jenkins J."/>
            <person name="Shu S."/>
            <person name="Leebens-Mack J."/>
            <person name="Grimwood J."/>
            <person name="Schmutz J."/>
            <person name="Soltis P."/>
            <person name="Soltis D."/>
            <person name="Chen Z.-H."/>
        </authorList>
    </citation>
    <scope>NUCLEOTIDE SEQUENCE</scope>
    <source>
        <strain evidence="7">Whitten #5841</strain>
        <tissue evidence="7">Leaf</tissue>
    </source>
</reference>
<dbReference type="InterPro" id="IPR000504">
    <property type="entry name" value="RRM_dom"/>
</dbReference>
<feature type="compositionally biased region" description="Basic and acidic residues" evidence="5">
    <location>
        <begin position="249"/>
        <end position="268"/>
    </location>
</feature>
<name>A0A8T2T258_CERRI</name>
<dbReference type="GO" id="GO:0008380">
    <property type="term" value="P:RNA splicing"/>
    <property type="evidence" value="ECO:0007669"/>
    <property type="project" value="UniProtKB-KW"/>
</dbReference>
<feature type="region of interest" description="Disordered" evidence="5">
    <location>
        <begin position="107"/>
        <end position="350"/>
    </location>
</feature>
<dbReference type="OrthoDB" id="10266058at2759"/>
<proteinExistence type="predicted"/>
<dbReference type="EMBL" id="CM035420">
    <property type="protein sequence ID" value="KAH7404545.1"/>
    <property type="molecule type" value="Genomic_DNA"/>
</dbReference>
<dbReference type="AlphaFoldDB" id="A0A8T2T258"/>
<gene>
    <name evidence="7" type="ORF">KP509_15G031000</name>
</gene>
<comment type="caution">
    <text evidence="7">The sequence shown here is derived from an EMBL/GenBank/DDBJ whole genome shotgun (WGS) entry which is preliminary data.</text>
</comment>
<protein>
    <recommendedName>
        <fullName evidence="6">RRM domain-containing protein</fullName>
    </recommendedName>
</protein>
<dbReference type="Gene3D" id="3.30.70.330">
    <property type="match status" value="4"/>
</dbReference>
<dbReference type="SUPFAM" id="SSF54928">
    <property type="entry name" value="RNA-binding domain, RBD"/>
    <property type="match status" value="2"/>
</dbReference>
<dbReference type="EMBL" id="CM035420">
    <property type="protein sequence ID" value="KAH7404544.1"/>
    <property type="molecule type" value="Genomic_DNA"/>
</dbReference>
<dbReference type="SMART" id="SM00360">
    <property type="entry name" value="RRM"/>
    <property type="match status" value="2"/>
</dbReference>
<dbReference type="InterPro" id="IPR012677">
    <property type="entry name" value="Nucleotide-bd_a/b_plait_sf"/>
</dbReference>
<dbReference type="GO" id="GO:0006397">
    <property type="term" value="P:mRNA processing"/>
    <property type="evidence" value="ECO:0007669"/>
    <property type="project" value="UniProtKB-KW"/>
</dbReference>
<dbReference type="Proteomes" id="UP000825935">
    <property type="component" value="Chromosome 15"/>
</dbReference>
<keyword evidence="3" id="KW-0508">mRNA splicing</keyword>
<dbReference type="PROSITE" id="PS50102">
    <property type="entry name" value="RRM"/>
    <property type="match status" value="2"/>
</dbReference>
<accession>A0A8T2T258</accession>
<evidence type="ECO:0000313" key="8">
    <source>
        <dbReference type="Proteomes" id="UP000825935"/>
    </source>
</evidence>
<organism evidence="7 8">
    <name type="scientific">Ceratopteris richardii</name>
    <name type="common">Triangle waterfern</name>
    <dbReference type="NCBI Taxonomy" id="49495"/>
    <lineage>
        <taxon>Eukaryota</taxon>
        <taxon>Viridiplantae</taxon>
        <taxon>Streptophyta</taxon>
        <taxon>Embryophyta</taxon>
        <taxon>Tracheophyta</taxon>
        <taxon>Polypodiopsida</taxon>
        <taxon>Polypodiidae</taxon>
        <taxon>Polypodiales</taxon>
        <taxon>Pteridineae</taxon>
        <taxon>Pteridaceae</taxon>
        <taxon>Parkerioideae</taxon>
        <taxon>Ceratopteris</taxon>
    </lineage>
</organism>
<dbReference type="GO" id="GO:0003723">
    <property type="term" value="F:RNA binding"/>
    <property type="evidence" value="ECO:0007669"/>
    <property type="project" value="UniProtKB-UniRule"/>
</dbReference>
<feature type="compositionally biased region" description="Basic and acidic residues" evidence="5">
    <location>
        <begin position="146"/>
        <end position="235"/>
    </location>
</feature>
<keyword evidence="2 4" id="KW-0694">RNA-binding</keyword>
<dbReference type="Pfam" id="PF00076">
    <property type="entry name" value="RRM_1"/>
    <property type="match status" value="1"/>
</dbReference>